<dbReference type="InterPro" id="IPR001130">
    <property type="entry name" value="TatD-like"/>
</dbReference>
<dbReference type="InterPro" id="IPR032466">
    <property type="entry name" value="Metal_Hydrolase"/>
</dbReference>
<protein>
    <submittedName>
        <fullName evidence="2">TatD family hydrolase</fullName>
    </submittedName>
</protein>
<dbReference type="Proteomes" id="UP001332931">
    <property type="component" value="Unassembled WGS sequence"/>
</dbReference>
<comment type="caution">
    <text evidence="2">The sequence shown here is derived from an EMBL/GenBank/DDBJ whole genome shotgun (WGS) entry which is preliminary data.</text>
</comment>
<dbReference type="EMBL" id="JAZGJQ010000003">
    <property type="protein sequence ID" value="MEE6147162.1"/>
    <property type="molecule type" value="Genomic_DNA"/>
</dbReference>
<evidence type="ECO:0000256" key="1">
    <source>
        <dbReference type="SAM" id="MobiDB-lite"/>
    </source>
</evidence>
<dbReference type="GO" id="GO:0016787">
    <property type="term" value="F:hydrolase activity"/>
    <property type="evidence" value="ECO:0007669"/>
    <property type="project" value="UniProtKB-KW"/>
</dbReference>
<feature type="region of interest" description="Disordered" evidence="1">
    <location>
        <begin position="1"/>
        <end position="35"/>
    </location>
</feature>
<reference evidence="2 3" key="1">
    <citation type="submission" date="2024-01" db="EMBL/GenBank/DDBJ databases">
        <title>Description of Olsenella sp. nov., isolated from pig feces.</title>
        <authorList>
            <person name="Chang Y.-H."/>
        </authorList>
    </citation>
    <scope>NUCLEOTIDE SEQUENCE [LARGE SCALE GENOMIC DNA]</scope>
    <source>
        <strain evidence="2 3">YH-ols2223</strain>
    </source>
</reference>
<dbReference type="PANTHER" id="PTHR47176">
    <property type="entry name" value="OSJNBA0020J04.13 PROTEIN"/>
    <property type="match status" value="1"/>
</dbReference>
<dbReference type="Gene3D" id="3.20.20.140">
    <property type="entry name" value="Metal-dependent hydrolases"/>
    <property type="match status" value="1"/>
</dbReference>
<dbReference type="SUPFAM" id="SSF51556">
    <property type="entry name" value="Metallo-dependent hydrolases"/>
    <property type="match status" value="1"/>
</dbReference>
<organism evidence="2 3">
    <name type="scientific">Olsenella absiana</name>
    <dbReference type="NCBI Taxonomy" id="3115222"/>
    <lineage>
        <taxon>Bacteria</taxon>
        <taxon>Bacillati</taxon>
        <taxon>Actinomycetota</taxon>
        <taxon>Coriobacteriia</taxon>
        <taxon>Coriobacteriales</taxon>
        <taxon>Atopobiaceae</taxon>
        <taxon>Olsenella</taxon>
    </lineage>
</organism>
<accession>A0ABU7R998</accession>
<dbReference type="PANTHER" id="PTHR47176:SF1">
    <property type="entry name" value="OS04G0577500 PROTEIN"/>
    <property type="match status" value="1"/>
</dbReference>
<evidence type="ECO:0000313" key="2">
    <source>
        <dbReference type="EMBL" id="MEE6147162.1"/>
    </source>
</evidence>
<keyword evidence="3" id="KW-1185">Reference proteome</keyword>
<proteinExistence type="predicted"/>
<evidence type="ECO:0000313" key="3">
    <source>
        <dbReference type="Proteomes" id="UP001332931"/>
    </source>
</evidence>
<gene>
    <name evidence="2" type="ORF">VXJ25_04030</name>
</gene>
<dbReference type="Pfam" id="PF01026">
    <property type="entry name" value="TatD_DNase"/>
    <property type="match status" value="1"/>
</dbReference>
<name>A0ABU7R998_9ACTN</name>
<sequence>MGAREAALPRGEGRTRGTGDPCGAAYARDTPDAHGGSPRLCDAHVHLDLMSNAADVVARAERDGVALFANTVEPAAYLAARREPWSFSPNVRLGLGLHPWWVADGRVGDEDLELLDSLGDVPYVGEVGLDFSDRHTDPASHDRQLAAFRRVARVAARSGAVVSIHSVASVDACLDVLQEAGALDSADAGAAGTAGATGAADGAAGRCRCVLHWFSGSTPELWRAIRAGCYFSVNERQVRTRRAKEQLKLVPADRLLLETDLPAHEGEPLLEGELEGSLERALVGLARIRSAGRAGAGPQVDPAFVEALRATCAHNSRRLLGL</sequence>
<keyword evidence="2" id="KW-0378">Hydrolase</keyword>